<proteinExistence type="predicted"/>
<dbReference type="EMBL" id="JAZDWU010000004">
    <property type="protein sequence ID" value="KAL0004278.1"/>
    <property type="molecule type" value="Genomic_DNA"/>
</dbReference>
<evidence type="ECO:0000256" key="1">
    <source>
        <dbReference type="SAM" id="Coils"/>
    </source>
</evidence>
<name>A0AAW2D142_9ROSI</name>
<comment type="caution">
    <text evidence="2">The sequence shown here is derived from an EMBL/GenBank/DDBJ whole genome shotgun (WGS) entry which is preliminary data.</text>
</comment>
<accession>A0AAW2D142</accession>
<sequence>MEALLDVMMEERSKMNEMKIAAIEKGCLANHEQEMARIYLEERKLTTAQMKMELEMEKLKEDREMEKLRLENMEEKEIMMMDVSALPSMQQEYIHQRQMEILEKRRN</sequence>
<protein>
    <recommendedName>
        <fullName evidence="4">No apical meristem-associated C-terminal domain-containing protein</fullName>
    </recommendedName>
</protein>
<organism evidence="2 3">
    <name type="scientific">Lithocarpus litseifolius</name>
    <dbReference type="NCBI Taxonomy" id="425828"/>
    <lineage>
        <taxon>Eukaryota</taxon>
        <taxon>Viridiplantae</taxon>
        <taxon>Streptophyta</taxon>
        <taxon>Embryophyta</taxon>
        <taxon>Tracheophyta</taxon>
        <taxon>Spermatophyta</taxon>
        <taxon>Magnoliopsida</taxon>
        <taxon>eudicotyledons</taxon>
        <taxon>Gunneridae</taxon>
        <taxon>Pentapetalae</taxon>
        <taxon>rosids</taxon>
        <taxon>fabids</taxon>
        <taxon>Fagales</taxon>
        <taxon>Fagaceae</taxon>
        <taxon>Lithocarpus</taxon>
    </lineage>
</organism>
<gene>
    <name evidence="2" type="ORF">SO802_011839</name>
</gene>
<dbReference type="AlphaFoldDB" id="A0AAW2D142"/>
<evidence type="ECO:0000313" key="2">
    <source>
        <dbReference type="EMBL" id="KAL0004278.1"/>
    </source>
</evidence>
<evidence type="ECO:0000313" key="3">
    <source>
        <dbReference type="Proteomes" id="UP001459277"/>
    </source>
</evidence>
<dbReference type="Proteomes" id="UP001459277">
    <property type="component" value="Unassembled WGS sequence"/>
</dbReference>
<evidence type="ECO:0008006" key="4">
    <source>
        <dbReference type="Google" id="ProtNLM"/>
    </source>
</evidence>
<keyword evidence="3" id="KW-1185">Reference proteome</keyword>
<keyword evidence="1" id="KW-0175">Coiled coil</keyword>
<feature type="coiled-coil region" evidence="1">
    <location>
        <begin position="42"/>
        <end position="76"/>
    </location>
</feature>
<reference evidence="2 3" key="1">
    <citation type="submission" date="2024-01" db="EMBL/GenBank/DDBJ databases">
        <title>A telomere-to-telomere, gap-free genome of sweet tea (Lithocarpus litseifolius).</title>
        <authorList>
            <person name="Zhou J."/>
        </authorList>
    </citation>
    <scope>NUCLEOTIDE SEQUENCE [LARGE SCALE GENOMIC DNA]</scope>
    <source>
        <strain evidence="2">Zhou-2022a</strain>
        <tissue evidence="2">Leaf</tissue>
    </source>
</reference>